<dbReference type="EMBL" id="JXTB01000042">
    <property type="protein sequence ID" value="PON71858.1"/>
    <property type="molecule type" value="Genomic_DNA"/>
</dbReference>
<accession>A0A2P5DEY3</accession>
<proteinExistence type="predicted"/>
<evidence type="ECO:0000313" key="2">
    <source>
        <dbReference type="Proteomes" id="UP000237105"/>
    </source>
</evidence>
<dbReference type="Proteomes" id="UP000237105">
    <property type="component" value="Unassembled WGS sequence"/>
</dbReference>
<keyword evidence="2" id="KW-1185">Reference proteome</keyword>
<feature type="non-terminal residue" evidence="1">
    <location>
        <position position="1"/>
    </location>
</feature>
<comment type="caution">
    <text evidence="1">The sequence shown here is derived from an EMBL/GenBank/DDBJ whole genome shotgun (WGS) entry which is preliminary data.</text>
</comment>
<dbReference type="OrthoDB" id="1732656at2759"/>
<protein>
    <submittedName>
        <fullName evidence="1">Uncharacterized protein</fullName>
    </submittedName>
</protein>
<gene>
    <name evidence="1" type="ORF">PanWU01x14_070450</name>
</gene>
<organism evidence="1 2">
    <name type="scientific">Parasponia andersonii</name>
    <name type="common">Sponia andersonii</name>
    <dbReference type="NCBI Taxonomy" id="3476"/>
    <lineage>
        <taxon>Eukaryota</taxon>
        <taxon>Viridiplantae</taxon>
        <taxon>Streptophyta</taxon>
        <taxon>Embryophyta</taxon>
        <taxon>Tracheophyta</taxon>
        <taxon>Spermatophyta</taxon>
        <taxon>Magnoliopsida</taxon>
        <taxon>eudicotyledons</taxon>
        <taxon>Gunneridae</taxon>
        <taxon>Pentapetalae</taxon>
        <taxon>rosids</taxon>
        <taxon>fabids</taxon>
        <taxon>Rosales</taxon>
        <taxon>Cannabaceae</taxon>
        <taxon>Parasponia</taxon>
    </lineage>
</organism>
<evidence type="ECO:0000313" key="1">
    <source>
        <dbReference type="EMBL" id="PON71858.1"/>
    </source>
</evidence>
<dbReference type="AlphaFoldDB" id="A0A2P5DEY3"/>
<name>A0A2P5DEY3_PARAD</name>
<sequence length="90" mass="10484">YRDRIGQFLVSKLQSQLSTSFQSSANLDGLIPRVNWGEDNERIFQIPNKDEIIEVVQSMAPQKSPGHEWFPALLYQRYWDIVGDQVVEFI</sequence>
<reference evidence="2" key="1">
    <citation type="submission" date="2016-06" db="EMBL/GenBank/DDBJ databases">
        <title>Parallel loss of symbiosis genes in relatives of nitrogen-fixing non-legume Parasponia.</title>
        <authorList>
            <person name="Van Velzen R."/>
            <person name="Holmer R."/>
            <person name="Bu F."/>
            <person name="Rutten L."/>
            <person name="Van Zeijl A."/>
            <person name="Liu W."/>
            <person name="Santuari L."/>
            <person name="Cao Q."/>
            <person name="Sharma T."/>
            <person name="Shen D."/>
            <person name="Roswanjaya Y."/>
            <person name="Wardhani T."/>
            <person name="Kalhor M.S."/>
            <person name="Jansen J."/>
            <person name="Van den Hoogen J."/>
            <person name="Gungor B."/>
            <person name="Hartog M."/>
            <person name="Hontelez J."/>
            <person name="Verver J."/>
            <person name="Yang W.-C."/>
            <person name="Schijlen E."/>
            <person name="Repin R."/>
            <person name="Schilthuizen M."/>
            <person name="Schranz E."/>
            <person name="Heidstra R."/>
            <person name="Miyata K."/>
            <person name="Fedorova E."/>
            <person name="Kohlen W."/>
            <person name="Bisseling T."/>
            <person name="Smit S."/>
            <person name="Geurts R."/>
        </authorList>
    </citation>
    <scope>NUCLEOTIDE SEQUENCE [LARGE SCALE GENOMIC DNA]</scope>
    <source>
        <strain evidence="2">cv. WU1-14</strain>
    </source>
</reference>